<keyword evidence="6" id="KW-0325">Glycoprotein</keyword>
<comment type="catalytic activity">
    <reaction evidence="1">
        <text>Hydrolysis of terminal non-reducing alpha-L-arabinofuranoside residues in alpha-L-arabinosides.</text>
        <dbReference type="EC" id="3.2.1.55"/>
    </reaction>
</comment>
<feature type="domain" description="Alpha-L-arabinofuranosidase C-terminal" evidence="7">
    <location>
        <begin position="450"/>
        <end position="636"/>
    </location>
</feature>
<keyword evidence="5" id="KW-0378">Hydrolase</keyword>
<evidence type="ECO:0000259" key="7">
    <source>
        <dbReference type="SMART" id="SM00813"/>
    </source>
</evidence>
<dbReference type="eggNOG" id="COG3534">
    <property type="taxonomic scope" value="Bacteria"/>
</dbReference>
<dbReference type="InterPro" id="IPR017853">
    <property type="entry name" value="GH"/>
</dbReference>
<evidence type="ECO:0000256" key="1">
    <source>
        <dbReference type="ARBA" id="ARBA00001462"/>
    </source>
</evidence>
<dbReference type="Gene3D" id="3.20.20.80">
    <property type="entry name" value="Glycosidases"/>
    <property type="match status" value="1"/>
</dbReference>
<dbReference type="Pfam" id="PF06964">
    <property type="entry name" value="Alpha-L-AF_C"/>
    <property type="match status" value="1"/>
</dbReference>
<evidence type="ECO:0000256" key="2">
    <source>
        <dbReference type="ARBA" id="ARBA00007186"/>
    </source>
</evidence>
<dbReference type="GO" id="GO:0046373">
    <property type="term" value="P:L-arabinose metabolic process"/>
    <property type="evidence" value="ECO:0007669"/>
    <property type="project" value="InterPro"/>
</dbReference>
<accession>F7YTI4</accession>
<evidence type="ECO:0000313" key="9">
    <source>
        <dbReference type="Proteomes" id="UP000006804"/>
    </source>
</evidence>
<dbReference type="Gene3D" id="2.60.40.1180">
    <property type="entry name" value="Golgi alpha-mannosidase II"/>
    <property type="match status" value="1"/>
</dbReference>
<evidence type="ECO:0000256" key="4">
    <source>
        <dbReference type="ARBA" id="ARBA00022729"/>
    </source>
</evidence>
<protein>
    <recommendedName>
        <fullName evidence="3">non-reducing end alpha-L-arabinofuranosidase</fullName>
        <ecNumber evidence="3">3.2.1.55</ecNumber>
    </recommendedName>
</protein>
<dbReference type="SMART" id="SM00813">
    <property type="entry name" value="Alpha-L-AF_C"/>
    <property type="match status" value="1"/>
</dbReference>
<dbReference type="Proteomes" id="UP000006804">
    <property type="component" value="Chromosome"/>
</dbReference>
<dbReference type="RefSeq" id="WP_013932417.1">
    <property type="nucleotide sequence ID" value="NC_015707.1"/>
</dbReference>
<proteinExistence type="inferred from homology"/>
<dbReference type="GO" id="GO:0046556">
    <property type="term" value="F:alpha-L-arabinofuranosidase activity"/>
    <property type="evidence" value="ECO:0007669"/>
    <property type="project" value="UniProtKB-EC"/>
</dbReference>
<keyword evidence="4" id="KW-0732">Signal</keyword>
<evidence type="ECO:0000256" key="6">
    <source>
        <dbReference type="ARBA" id="ARBA00023180"/>
    </source>
</evidence>
<dbReference type="Pfam" id="PF22848">
    <property type="entry name" value="ASD1_dom"/>
    <property type="match status" value="1"/>
</dbReference>
<dbReference type="STRING" id="688269.Theth_1121"/>
<evidence type="ECO:0000313" key="8">
    <source>
        <dbReference type="EMBL" id="AEH51198.1"/>
    </source>
</evidence>
<dbReference type="KEGG" id="tta:Theth_1121"/>
<dbReference type="PANTHER" id="PTHR31776:SF0">
    <property type="entry name" value="ALPHA-L-ARABINOFURANOSIDASE 1"/>
    <property type="match status" value="1"/>
</dbReference>
<dbReference type="InterPro" id="IPR013780">
    <property type="entry name" value="Glyco_hydro_b"/>
</dbReference>
<dbReference type="PATRIC" id="fig|688269.3.peg.1152"/>
<comment type="similarity">
    <text evidence="2">Belongs to the glycosyl hydrolase 51 family.</text>
</comment>
<dbReference type="OrthoDB" id="9758333at2"/>
<evidence type="ECO:0000256" key="3">
    <source>
        <dbReference type="ARBA" id="ARBA00012670"/>
    </source>
</evidence>
<dbReference type="SUPFAM" id="SSF51445">
    <property type="entry name" value="(Trans)glycosidases"/>
    <property type="match status" value="1"/>
</dbReference>
<dbReference type="EMBL" id="CP002351">
    <property type="protein sequence ID" value="AEH51198.1"/>
    <property type="molecule type" value="Genomic_DNA"/>
</dbReference>
<evidence type="ECO:0000256" key="5">
    <source>
        <dbReference type="ARBA" id="ARBA00022801"/>
    </source>
</evidence>
<organism evidence="8 9">
    <name type="scientific">Pseudothermotoga thermarum DSM 5069</name>
    <dbReference type="NCBI Taxonomy" id="688269"/>
    <lineage>
        <taxon>Bacteria</taxon>
        <taxon>Thermotogati</taxon>
        <taxon>Thermotogota</taxon>
        <taxon>Thermotogae</taxon>
        <taxon>Thermotogales</taxon>
        <taxon>Thermotogaceae</taxon>
        <taxon>Pseudothermotoga</taxon>
    </lineage>
</organism>
<dbReference type="InterPro" id="IPR051563">
    <property type="entry name" value="Glycosyl_Hydrolase_51"/>
</dbReference>
<dbReference type="EC" id="3.2.1.55" evidence="3"/>
<dbReference type="HOGENOM" id="CLU_010060_2_1_0"/>
<gene>
    <name evidence="8" type="ORF">Theth_1121</name>
</gene>
<dbReference type="AlphaFoldDB" id="F7YTI4"/>
<reference evidence="8 9" key="1">
    <citation type="submission" date="2010-11" db="EMBL/GenBank/DDBJ databases">
        <title>The complete genome of Thermotoga thermarum DSM 5069.</title>
        <authorList>
            <consortium name="US DOE Joint Genome Institute (JGI-PGF)"/>
            <person name="Lucas S."/>
            <person name="Copeland A."/>
            <person name="Lapidus A."/>
            <person name="Bruce D."/>
            <person name="Goodwin L."/>
            <person name="Pitluck S."/>
            <person name="Kyrpides N."/>
            <person name="Mavromatis K."/>
            <person name="Ivanova N."/>
            <person name="Zeytun A."/>
            <person name="Brettin T."/>
            <person name="Detter J.C."/>
            <person name="Tapia R."/>
            <person name="Han C."/>
            <person name="Land M."/>
            <person name="Hauser L."/>
            <person name="Markowitz V."/>
            <person name="Cheng J.-F."/>
            <person name="Hugenholtz P."/>
            <person name="Woyke T."/>
            <person name="Wu D."/>
            <person name="Spring S."/>
            <person name="Schroeder M."/>
            <person name="Brambilla E."/>
            <person name="Klenk H.-P."/>
            <person name="Eisen J.A."/>
        </authorList>
    </citation>
    <scope>NUCLEOTIDE SEQUENCE [LARGE SCALE GENOMIC DNA]</scope>
    <source>
        <strain evidence="8 9">DSM 5069</strain>
    </source>
</reference>
<dbReference type="InterPro" id="IPR010720">
    <property type="entry name" value="Alpha-L-AF_C"/>
</dbReference>
<dbReference type="PANTHER" id="PTHR31776">
    <property type="entry name" value="ALPHA-L-ARABINOFURANOSIDASE 1"/>
    <property type="match status" value="1"/>
</dbReference>
<dbReference type="Gene3D" id="2.60.120.260">
    <property type="entry name" value="Galactose-binding domain-like"/>
    <property type="match status" value="1"/>
</dbReference>
<dbReference type="InterPro" id="IPR055235">
    <property type="entry name" value="ASD1_cat"/>
</dbReference>
<name>F7YTI4_9THEM</name>
<sequence precursor="true">MRKWAFLIAIILLINTLSFTVDHVLTFEMSLIHAIPQTLFGIFFEDINHAVDGGLYAELIRNGSFEHIFSLEGWALELCEESIEVSVDTSNPIHPNNKNYVRVRSDDPNAEIVLINLGYTASPIRGGIPIKAGEAYNLSFFVRTVGFTGEVSVYLENRRGEKYAESLVRISEQIDDWMRISLELVPKVTFSNSHFVMRIKGQGELHLDMISLIPKNTWHNMRTDLINVLKDLKPGFFRFPGGCLVEGDSLSNAYRWKDTIGPIEERKPNRNLWGYHQSYGIGFYEYLLLAEYLGAEPVPIFNAGISCQVRGAEYCPVDELDEWIQDVLDFLEFANGPTDTYWGSIRAQLGHPETFNVKYIGIGNENWGDQYHERFKLFHTAIKEKYPEVKIVFSGPPSYEGSNFRYAMRWAKENDVEIFDEHIYASPEWLLANTERYDRYDRTGPRIMLGEYAAHAPGRQNNWQAALAEAAFLTGVVRNSDVVIMASYAPLFNRIGFSQWVPDLIWFDSASFFLTPSYFVQKLYADHTGDYLIPSEITNEDLVLIGYRYKAIYHVCTYNSKSNEITVFLVNPWPDDKSVKIQLPENIRTRKEINLIRLCGSLTDINNFDDYAIVPVHEKIISNSCGSFDFIAKGYSFNVLKIGLE</sequence>
<keyword evidence="9" id="KW-1185">Reference proteome</keyword>